<dbReference type="InterPro" id="IPR002733">
    <property type="entry name" value="AMMECR1_domain"/>
</dbReference>
<dbReference type="Gene3D" id="3.30.700.20">
    <property type="entry name" value="Hypothetical protein ph0010, domain 1"/>
    <property type="match status" value="1"/>
</dbReference>
<gene>
    <name evidence="2" type="ORF">THII_1881</name>
</gene>
<dbReference type="NCBIfam" id="TIGR00296">
    <property type="entry name" value="TIGR00296 family protein"/>
    <property type="match status" value="1"/>
</dbReference>
<dbReference type="Gene3D" id="3.30.1490.150">
    <property type="entry name" value="Hypothetical protein ph0010, domain 2"/>
    <property type="match status" value="1"/>
</dbReference>
<dbReference type="EMBL" id="AP014633">
    <property type="protein sequence ID" value="BAP56178.1"/>
    <property type="molecule type" value="Genomic_DNA"/>
</dbReference>
<protein>
    <recommendedName>
        <fullName evidence="1">AMMECR1 domain-containing protein</fullName>
    </recommendedName>
</protein>
<dbReference type="Pfam" id="PF01871">
    <property type="entry name" value="AMMECR1"/>
    <property type="match status" value="1"/>
</dbReference>
<evidence type="ECO:0000313" key="2">
    <source>
        <dbReference type="EMBL" id="BAP56178.1"/>
    </source>
</evidence>
<dbReference type="STRING" id="40754.THII_1881"/>
<keyword evidence="3" id="KW-1185">Reference proteome</keyword>
<dbReference type="AlphaFoldDB" id="A0A090AE02"/>
<dbReference type="InterPro" id="IPR027623">
    <property type="entry name" value="AmmeMemoSam_A"/>
</dbReference>
<evidence type="ECO:0000259" key="1">
    <source>
        <dbReference type="PROSITE" id="PS51112"/>
    </source>
</evidence>
<sequence>MVLMSLTKEQHEILLQVAKQAIWHGLETGKPLTVEPRDYAPALQEQKASFVTLEIDNHLRGCIGTIVAFQPLVSDVAYHAYAAAFADPRFTQLQREEFAQLAIHISILSQPEPIEFISESHLLQQLRPGIDGVIITAGKQRATFLPSVWESLAEPRDFLMQLKRKAGLDPHYWSNTIKVERYTVESISEQTSQEHRDPRAA</sequence>
<reference evidence="2 3" key="1">
    <citation type="journal article" date="2014" name="ISME J.">
        <title>Ecophysiology of Thioploca ingrica as revealed by the complete genome sequence supplemented with proteomic evidence.</title>
        <authorList>
            <person name="Kojima H."/>
            <person name="Ogura Y."/>
            <person name="Yamamoto N."/>
            <person name="Togashi T."/>
            <person name="Mori H."/>
            <person name="Watanabe T."/>
            <person name="Nemoto F."/>
            <person name="Kurokawa K."/>
            <person name="Hayashi T."/>
            <person name="Fukui M."/>
        </authorList>
    </citation>
    <scope>NUCLEOTIDE SEQUENCE [LARGE SCALE GENOMIC DNA]</scope>
</reference>
<dbReference type="PANTHER" id="PTHR13016:SF0">
    <property type="entry name" value="AMME SYNDROME CANDIDATE GENE 1 PROTEIN"/>
    <property type="match status" value="1"/>
</dbReference>
<dbReference type="PROSITE" id="PS51112">
    <property type="entry name" value="AMMECR1"/>
    <property type="match status" value="1"/>
</dbReference>
<dbReference type="HOGENOM" id="CLU_095686_0_0_6"/>
<dbReference type="InterPro" id="IPR027485">
    <property type="entry name" value="AMMECR1_N"/>
</dbReference>
<organism evidence="2 3">
    <name type="scientific">Thioploca ingrica</name>
    <dbReference type="NCBI Taxonomy" id="40754"/>
    <lineage>
        <taxon>Bacteria</taxon>
        <taxon>Pseudomonadati</taxon>
        <taxon>Pseudomonadota</taxon>
        <taxon>Gammaproteobacteria</taxon>
        <taxon>Thiotrichales</taxon>
        <taxon>Thiotrichaceae</taxon>
        <taxon>Thioploca</taxon>
    </lineage>
</organism>
<dbReference type="InterPro" id="IPR023473">
    <property type="entry name" value="AMMECR1"/>
</dbReference>
<dbReference type="Proteomes" id="UP000031623">
    <property type="component" value="Chromosome"/>
</dbReference>
<dbReference type="NCBIfam" id="TIGR04335">
    <property type="entry name" value="AmmeMemoSam_A"/>
    <property type="match status" value="1"/>
</dbReference>
<dbReference type="PANTHER" id="PTHR13016">
    <property type="entry name" value="AMMECR1 HOMOLOG"/>
    <property type="match status" value="1"/>
</dbReference>
<dbReference type="KEGG" id="tig:THII_1881"/>
<proteinExistence type="predicted"/>
<dbReference type="SUPFAM" id="SSF143447">
    <property type="entry name" value="AMMECR1-like"/>
    <property type="match status" value="1"/>
</dbReference>
<accession>A0A090AE02</accession>
<feature type="domain" description="AMMECR1" evidence="1">
    <location>
        <begin position="9"/>
        <end position="198"/>
    </location>
</feature>
<name>A0A090AE02_9GAMM</name>
<evidence type="ECO:0000313" key="3">
    <source>
        <dbReference type="Proteomes" id="UP000031623"/>
    </source>
</evidence>
<dbReference type="InterPro" id="IPR036071">
    <property type="entry name" value="AMMECR1_dom_sf"/>
</dbReference>